<proteinExistence type="predicted"/>
<dbReference type="SUPFAM" id="SSF56112">
    <property type="entry name" value="Protein kinase-like (PK-like)"/>
    <property type="match status" value="1"/>
</dbReference>
<dbReference type="InterPro" id="IPR011009">
    <property type="entry name" value="Kinase-like_dom_sf"/>
</dbReference>
<dbReference type="PROSITE" id="PS50011">
    <property type="entry name" value="PROTEIN_KINASE_DOM"/>
    <property type="match status" value="1"/>
</dbReference>
<dbReference type="InterPro" id="IPR000719">
    <property type="entry name" value="Prot_kinase_dom"/>
</dbReference>
<feature type="domain" description="Protein kinase" evidence="2">
    <location>
        <begin position="99"/>
        <end position="333"/>
    </location>
</feature>
<feature type="region of interest" description="Disordered" evidence="1">
    <location>
        <begin position="1"/>
        <end position="21"/>
    </location>
</feature>
<gene>
    <name evidence="3" type="ORF">LY89DRAFT_695964</name>
</gene>
<dbReference type="GeneID" id="28826521"/>
<dbReference type="InParanoid" id="A0A194XH10"/>
<name>A0A194XH10_MOLSC</name>
<dbReference type="GO" id="GO:0004672">
    <property type="term" value="F:protein kinase activity"/>
    <property type="evidence" value="ECO:0007669"/>
    <property type="project" value="InterPro"/>
</dbReference>
<dbReference type="Proteomes" id="UP000070700">
    <property type="component" value="Unassembled WGS sequence"/>
</dbReference>
<dbReference type="Gene3D" id="1.10.510.10">
    <property type="entry name" value="Transferase(Phosphotransferase) domain 1"/>
    <property type="match status" value="1"/>
</dbReference>
<dbReference type="EMBL" id="KQ947411">
    <property type="protein sequence ID" value="KUJ19426.1"/>
    <property type="molecule type" value="Genomic_DNA"/>
</dbReference>
<dbReference type="AlphaFoldDB" id="A0A194XH10"/>
<evidence type="ECO:0000256" key="1">
    <source>
        <dbReference type="SAM" id="MobiDB-lite"/>
    </source>
</evidence>
<dbReference type="KEGG" id="psco:LY89DRAFT_695964"/>
<dbReference type="RefSeq" id="XP_018073781.1">
    <property type="nucleotide sequence ID" value="XM_018216795.1"/>
</dbReference>
<dbReference type="OrthoDB" id="4267316at2759"/>
<evidence type="ECO:0000313" key="4">
    <source>
        <dbReference type="Proteomes" id="UP000070700"/>
    </source>
</evidence>
<evidence type="ECO:0000259" key="2">
    <source>
        <dbReference type="PROSITE" id="PS50011"/>
    </source>
</evidence>
<evidence type="ECO:0000313" key="3">
    <source>
        <dbReference type="EMBL" id="KUJ19426.1"/>
    </source>
</evidence>
<keyword evidence="4" id="KW-1185">Reference proteome</keyword>
<sequence>MSPSSRRWSPPPEPEKPQVPYEKGHRFTACRVVAPPPFLGRYAEVPTGLFADFLSDARFPSEDFLRTTTLVDYCLSASSRPLPCESLKETATFEVLDELAVGDGLGRGGDSQVFTCIRHSDKEELVAKVYDPLYYPFADDEAEHDFALESAAYVQLDEKLGGSLIPKFYGSWAPDLPLKHQNRSVFFTLLENIRGTPLSVLDPDLYTQKDRLNVLALSMEADLKLRFEGVVHNDIAPRNIICSGKDLLAENLRLGIIDFNVAIVSPLLGVDAPCESESLPESPVEWFWGSRPVGMREWVPVEWKGHGWHRWLKERWGGSLKYKPVPKHFYEKE</sequence>
<accession>A0A194XH10</accession>
<dbReference type="GO" id="GO:0005524">
    <property type="term" value="F:ATP binding"/>
    <property type="evidence" value="ECO:0007669"/>
    <property type="project" value="InterPro"/>
</dbReference>
<organism evidence="3 4">
    <name type="scientific">Mollisia scopiformis</name>
    <name type="common">Conifer needle endophyte fungus</name>
    <name type="synonym">Phialocephala scopiformis</name>
    <dbReference type="NCBI Taxonomy" id="149040"/>
    <lineage>
        <taxon>Eukaryota</taxon>
        <taxon>Fungi</taxon>
        <taxon>Dikarya</taxon>
        <taxon>Ascomycota</taxon>
        <taxon>Pezizomycotina</taxon>
        <taxon>Leotiomycetes</taxon>
        <taxon>Helotiales</taxon>
        <taxon>Mollisiaceae</taxon>
        <taxon>Mollisia</taxon>
    </lineage>
</organism>
<reference evidence="3 4" key="1">
    <citation type="submission" date="2015-10" db="EMBL/GenBank/DDBJ databases">
        <title>Full genome of DAOMC 229536 Phialocephala scopiformis, a fungal endophyte of spruce producing the potent anti-insectan compound rugulosin.</title>
        <authorList>
            <consortium name="DOE Joint Genome Institute"/>
            <person name="Walker A.K."/>
            <person name="Frasz S.L."/>
            <person name="Seifert K.A."/>
            <person name="Miller J.D."/>
            <person name="Mondo S.J."/>
            <person name="Labutti K."/>
            <person name="Lipzen A."/>
            <person name="Dockter R."/>
            <person name="Kennedy M."/>
            <person name="Grigoriev I.V."/>
            <person name="Spatafora J.W."/>
        </authorList>
    </citation>
    <scope>NUCLEOTIDE SEQUENCE [LARGE SCALE GENOMIC DNA]</scope>
    <source>
        <strain evidence="3 4">CBS 120377</strain>
    </source>
</reference>
<protein>
    <recommendedName>
        <fullName evidence="2">Protein kinase domain-containing protein</fullName>
    </recommendedName>
</protein>